<reference evidence="2 3" key="1">
    <citation type="submission" date="2020-04" db="EMBL/GenBank/DDBJ databases">
        <title>MicrobeNet Type strains.</title>
        <authorList>
            <person name="Nicholson A.C."/>
        </authorList>
    </citation>
    <scope>NUCLEOTIDE SEQUENCE [LARGE SCALE GENOMIC DNA]</scope>
    <source>
        <strain evidence="2 3">JCM 12354</strain>
    </source>
</reference>
<organism evidence="2 3">
    <name type="scientific">Nocardia vermiculata</name>
    <dbReference type="NCBI Taxonomy" id="257274"/>
    <lineage>
        <taxon>Bacteria</taxon>
        <taxon>Bacillati</taxon>
        <taxon>Actinomycetota</taxon>
        <taxon>Actinomycetes</taxon>
        <taxon>Mycobacteriales</taxon>
        <taxon>Nocardiaceae</taxon>
        <taxon>Nocardia</taxon>
    </lineage>
</organism>
<dbReference type="Proteomes" id="UP000565711">
    <property type="component" value="Unassembled WGS sequence"/>
</dbReference>
<evidence type="ECO:0000259" key="1">
    <source>
        <dbReference type="Pfam" id="PF04149"/>
    </source>
</evidence>
<dbReference type="InterPro" id="IPR007278">
    <property type="entry name" value="DUF397"/>
</dbReference>
<feature type="domain" description="DUF397" evidence="1">
    <location>
        <begin position="9"/>
        <end position="67"/>
    </location>
</feature>
<evidence type="ECO:0000313" key="3">
    <source>
        <dbReference type="Proteomes" id="UP000565711"/>
    </source>
</evidence>
<dbReference type="EMBL" id="JAAXOP010000004">
    <property type="protein sequence ID" value="NKY50362.1"/>
    <property type="molecule type" value="Genomic_DNA"/>
</dbReference>
<dbReference type="RefSeq" id="WP_067879082.1">
    <property type="nucleotide sequence ID" value="NZ_JAAXOP010000004.1"/>
</dbReference>
<dbReference type="AlphaFoldDB" id="A0A846XWN2"/>
<name>A0A846XWN2_9NOCA</name>
<proteinExistence type="predicted"/>
<evidence type="ECO:0000313" key="2">
    <source>
        <dbReference type="EMBL" id="NKY50362.1"/>
    </source>
</evidence>
<dbReference type="Pfam" id="PF04149">
    <property type="entry name" value="DUF397"/>
    <property type="match status" value="1"/>
</dbReference>
<comment type="caution">
    <text evidence="2">The sequence shown here is derived from an EMBL/GenBank/DDBJ whole genome shotgun (WGS) entry which is preliminary data.</text>
</comment>
<keyword evidence="3" id="KW-1185">Reference proteome</keyword>
<accession>A0A846XWN2</accession>
<gene>
    <name evidence="2" type="ORF">HGA08_09085</name>
</gene>
<protein>
    <submittedName>
        <fullName evidence="2">DUF397 domain-containing protein</fullName>
    </submittedName>
</protein>
<sequence>MRGLEVIGQWRKSTRSQGSEHCVEVRFEGSRVLIRDSKYLRDSTNDPVAQPIISLPSTEWTAFLAAATHRGLRSAAAEPVIEYLPTGGVNLHQATITLTYTADEWSAFTAGVTAGEFSAA</sequence>